<dbReference type="AlphaFoldDB" id="A0A7F8K0C7"/>
<accession>A0A7F8K0C7</accession>
<sequence>MAAAAAEKRRFSSATRRSCTARHEQEETAAVQWPLAGGGPRLLPTLRDEGAGSPAPNHNAPLAGPAPRRPAGAPSDGKTSDCFCDLGGGIDQVEALRDPGAPAVQFCCAFSPLPFHCPGFLSLRSQAWGALDGNSVRRRGLRILFRLIFSSAAFGDVWGNLRERSLPKDPPDRCRRLATKVCEGSLLVPVIDLLPLNSRFTLFDCTVKMDLGLLKHHLFSAGIHETVTGPRLFTYPETTRLPKRILTLLA</sequence>
<name>A0A7F8K0C7_DELLE</name>
<reference evidence="3" key="1">
    <citation type="submission" date="2025-08" db="UniProtKB">
        <authorList>
            <consortium name="RefSeq"/>
        </authorList>
    </citation>
    <scope>IDENTIFICATION</scope>
    <source>
        <tissue evidence="3">Blood</tissue>
    </source>
</reference>
<dbReference type="RefSeq" id="XP_030615541.1">
    <property type="nucleotide sequence ID" value="XM_030759681.1"/>
</dbReference>
<dbReference type="GeneID" id="115801631"/>
<feature type="compositionally biased region" description="Basic and acidic residues" evidence="1">
    <location>
        <begin position="1"/>
        <end position="10"/>
    </location>
</feature>
<feature type="compositionally biased region" description="Low complexity" evidence="1">
    <location>
        <begin position="60"/>
        <end position="74"/>
    </location>
</feature>
<protein>
    <submittedName>
        <fullName evidence="3">Uncharacterized protein LOC115801631</fullName>
    </submittedName>
</protein>
<evidence type="ECO:0000313" key="2">
    <source>
        <dbReference type="Proteomes" id="UP000248483"/>
    </source>
</evidence>
<keyword evidence="2" id="KW-1185">Reference proteome</keyword>
<evidence type="ECO:0000256" key="1">
    <source>
        <dbReference type="SAM" id="MobiDB-lite"/>
    </source>
</evidence>
<dbReference type="Proteomes" id="UP000248483">
    <property type="component" value="Unplaced"/>
</dbReference>
<organism evidence="2 3">
    <name type="scientific">Delphinapterus leucas</name>
    <name type="common">Beluga whale</name>
    <dbReference type="NCBI Taxonomy" id="9749"/>
    <lineage>
        <taxon>Eukaryota</taxon>
        <taxon>Metazoa</taxon>
        <taxon>Chordata</taxon>
        <taxon>Craniata</taxon>
        <taxon>Vertebrata</taxon>
        <taxon>Euteleostomi</taxon>
        <taxon>Mammalia</taxon>
        <taxon>Eutheria</taxon>
        <taxon>Laurasiatheria</taxon>
        <taxon>Artiodactyla</taxon>
        <taxon>Whippomorpha</taxon>
        <taxon>Cetacea</taxon>
        <taxon>Odontoceti</taxon>
        <taxon>Monodontidae</taxon>
        <taxon>Delphinapterus</taxon>
    </lineage>
</organism>
<gene>
    <name evidence="3" type="primary">LOC115801631</name>
</gene>
<proteinExistence type="predicted"/>
<evidence type="ECO:0000313" key="3">
    <source>
        <dbReference type="RefSeq" id="XP_030615541.1"/>
    </source>
</evidence>
<feature type="region of interest" description="Disordered" evidence="1">
    <location>
        <begin position="1"/>
        <end position="76"/>
    </location>
</feature>
<dbReference type="InParanoid" id="A0A7F8K0C7"/>
<dbReference type="KEGG" id="dle:115801631"/>